<evidence type="ECO:0000313" key="6">
    <source>
        <dbReference type="Proteomes" id="UP001179858"/>
    </source>
</evidence>
<keyword evidence="1" id="KW-0808">Transferase</keyword>
<evidence type="ECO:0000259" key="4">
    <source>
        <dbReference type="PROSITE" id="PS51186"/>
    </source>
</evidence>
<comment type="similarity">
    <text evidence="3">Belongs to the acetyltransferase family. RimJ subfamily.</text>
</comment>
<dbReference type="InterPro" id="IPR000182">
    <property type="entry name" value="GNAT_dom"/>
</dbReference>
<dbReference type="PANTHER" id="PTHR43792:SF8">
    <property type="entry name" value="[RIBOSOMAL PROTEIN US5]-ALANINE N-ACETYLTRANSFERASE"/>
    <property type="match status" value="1"/>
</dbReference>
<organism evidence="5 6">
    <name type="scientific">Latilactobacillus sakei</name>
    <name type="common">Lactobacillus sakei</name>
    <dbReference type="NCBI Taxonomy" id="1599"/>
    <lineage>
        <taxon>Bacteria</taxon>
        <taxon>Bacillati</taxon>
        <taxon>Bacillota</taxon>
        <taxon>Bacilli</taxon>
        <taxon>Lactobacillales</taxon>
        <taxon>Lactobacillaceae</taxon>
        <taxon>Latilactobacillus</taxon>
    </lineage>
</organism>
<dbReference type="AlphaFoldDB" id="A0AAF0GQ76"/>
<dbReference type="EMBL" id="CP122959">
    <property type="protein sequence ID" value="WGI19116.1"/>
    <property type="molecule type" value="Genomic_DNA"/>
</dbReference>
<evidence type="ECO:0000313" key="5">
    <source>
        <dbReference type="EMBL" id="WGI19116.1"/>
    </source>
</evidence>
<protein>
    <submittedName>
        <fullName evidence="5">GNAT family N-acetyltransferase</fullName>
    </submittedName>
</protein>
<gene>
    <name evidence="5" type="ORF">QBD03_10365</name>
</gene>
<dbReference type="Pfam" id="PF13302">
    <property type="entry name" value="Acetyltransf_3"/>
    <property type="match status" value="1"/>
</dbReference>
<dbReference type="PANTHER" id="PTHR43792">
    <property type="entry name" value="GNAT FAMILY, PUTATIVE (AFU_ORTHOLOGUE AFUA_3G00765)-RELATED-RELATED"/>
    <property type="match status" value="1"/>
</dbReference>
<dbReference type="InterPro" id="IPR051531">
    <property type="entry name" value="N-acetyltransferase"/>
</dbReference>
<feature type="domain" description="N-acetyltransferase" evidence="4">
    <location>
        <begin position="20"/>
        <end position="182"/>
    </location>
</feature>
<keyword evidence="2" id="KW-0012">Acyltransferase</keyword>
<reference evidence="5" key="1">
    <citation type="submission" date="2023-04" db="EMBL/GenBank/DDBJ databases">
        <title>Novel strain of Lactilactobacillus sakei and use thereof.</title>
        <authorList>
            <person name="Kim S.Y."/>
        </authorList>
    </citation>
    <scope>NUCLEOTIDE SEQUENCE</scope>
    <source>
        <strain evidence="5">HUP1</strain>
    </source>
</reference>
<dbReference type="Proteomes" id="UP001179858">
    <property type="component" value="Chromosome"/>
</dbReference>
<dbReference type="InterPro" id="IPR016181">
    <property type="entry name" value="Acyl_CoA_acyltransferase"/>
</dbReference>
<dbReference type="PROSITE" id="PS51186">
    <property type="entry name" value="GNAT"/>
    <property type="match status" value="1"/>
</dbReference>
<proteinExistence type="inferred from homology"/>
<dbReference type="RefSeq" id="WP_280102863.1">
    <property type="nucleotide sequence ID" value="NZ_CP122959.1"/>
</dbReference>
<accession>A0AAF0GQ76</accession>
<name>A0AAF0GQ76_LATSK</name>
<evidence type="ECO:0000256" key="1">
    <source>
        <dbReference type="ARBA" id="ARBA00022679"/>
    </source>
</evidence>
<dbReference type="GO" id="GO:0016747">
    <property type="term" value="F:acyltransferase activity, transferring groups other than amino-acyl groups"/>
    <property type="evidence" value="ECO:0007669"/>
    <property type="project" value="InterPro"/>
</dbReference>
<dbReference type="SUPFAM" id="SSF55729">
    <property type="entry name" value="Acyl-CoA N-acyltransferases (Nat)"/>
    <property type="match status" value="1"/>
</dbReference>
<evidence type="ECO:0000256" key="2">
    <source>
        <dbReference type="ARBA" id="ARBA00023315"/>
    </source>
</evidence>
<sequence>MIKVVISKGDDGLNIQTEAVQLRHFIASDLAVVYQIGCEREIAAQLNMPPFQSEHEAQSFLTMLQSDEHSWAIVTKKTDAVCGFIMLAPNLAQDNINIESYELSFAILPQYRRQGLMTSALTAVLAAYHDNLQVGKFMAAYFITNQKSAHCLQKVGFTTAYQTQLPDYLGGDLVQYYQYNLDEKGFR</sequence>
<dbReference type="Gene3D" id="3.40.630.30">
    <property type="match status" value="1"/>
</dbReference>
<evidence type="ECO:0000256" key="3">
    <source>
        <dbReference type="ARBA" id="ARBA00038502"/>
    </source>
</evidence>